<dbReference type="PANTHER" id="PTHR12601">
    <property type="entry name" value="EUKARYOTIC TRANSLATION INITIATION FACTOR 3 SUBUNIT EIF-3"/>
    <property type="match status" value="1"/>
</dbReference>
<dbReference type="EMBL" id="KI536925">
    <property type="protein sequence ID" value="ESR40649.1"/>
    <property type="molecule type" value="Genomic_DNA"/>
</dbReference>
<keyword evidence="3" id="KW-1185">Reference proteome</keyword>
<dbReference type="eggNOG" id="KOG1839">
    <property type="taxonomic scope" value="Eukaryota"/>
</dbReference>
<dbReference type="AlphaFoldDB" id="V4UMM4"/>
<evidence type="ECO:0000313" key="2">
    <source>
        <dbReference type="EMBL" id="ESR40649.1"/>
    </source>
</evidence>
<feature type="region of interest" description="Disordered" evidence="1">
    <location>
        <begin position="310"/>
        <end position="346"/>
    </location>
</feature>
<feature type="compositionally biased region" description="Basic and acidic residues" evidence="1">
    <location>
        <begin position="320"/>
        <end position="333"/>
    </location>
</feature>
<evidence type="ECO:0000313" key="3">
    <source>
        <dbReference type="Proteomes" id="UP000030687"/>
    </source>
</evidence>
<name>V4UMM4_CITCL</name>
<evidence type="ECO:0008006" key="4">
    <source>
        <dbReference type="Google" id="ProtNLM"/>
    </source>
</evidence>
<sequence>YLHEALKCNQRLLGGDHIQTAASYHAIAIALSLMEAYSLSVQHEQTTLKILQAKLGLEDLRTQDAAAWLEYFESKALEQQEAARNGTPKPDASIASKGHLSVSDLLDYISPGQDSKRSEAHRKQRRAKLGFGILEYTLLAAYSFGFADYTKKHFSIMLAEPAVPSAAARVPCGPRSPLYYRNNYSYIMKHGFPKYHSSIMERNLLGPSRIMNPHAPEFVPMRDDEKLDKMSSIQGEDNTSRKSSTEAEKSELARQILLSFIVKSVQHNMDAPSHSSGYEKKIGYSENSSDAIANDSAIIKILYGNEKGKTNLASQSNDQEQQKPKDENQKSGDGEGFIVVRKRRRNRQQITNGVTEMYNHQSICASVR</sequence>
<evidence type="ECO:0000256" key="1">
    <source>
        <dbReference type="SAM" id="MobiDB-lite"/>
    </source>
</evidence>
<protein>
    <recommendedName>
        <fullName evidence="4">CLU central domain-containing protein</fullName>
    </recommendedName>
</protein>
<accession>V4UMM4</accession>
<reference evidence="2 3" key="1">
    <citation type="submission" date="2013-10" db="EMBL/GenBank/DDBJ databases">
        <authorList>
            <consortium name="International Citrus Genome Consortium"/>
            <person name="Jenkins J."/>
            <person name="Schmutz J."/>
            <person name="Prochnik S."/>
            <person name="Rokhsar D."/>
            <person name="Gmitter F."/>
            <person name="Ollitrault P."/>
            <person name="Machado M."/>
            <person name="Talon M."/>
            <person name="Wincker P."/>
            <person name="Jaillon O."/>
            <person name="Morgante M."/>
        </authorList>
    </citation>
    <scope>NUCLEOTIDE SEQUENCE</scope>
    <source>
        <strain evidence="3">cv. Clemenules</strain>
    </source>
</reference>
<dbReference type="Proteomes" id="UP000030687">
    <property type="component" value="Unassembled WGS sequence"/>
</dbReference>
<organism evidence="2 3">
    <name type="scientific">Citrus clementina</name>
    <name type="common">Clementine</name>
    <name type="synonym">Citrus deliciosa x Citrus sinensis</name>
    <dbReference type="NCBI Taxonomy" id="85681"/>
    <lineage>
        <taxon>Eukaryota</taxon>
        <taxon>Viridiplantae</taxon>
        <taxon>Streptophyta</taxon>
        <taxon>Embryophyta</taxon>
        <taxon>Tracheophyta</taxon>
        <taxon>Spermatophyta</taxon>
        <taxon>Magnoliopsida</taxon>
        <taxon>eudicotyledons</taxon>
        <taxon>Gunneridae</taxon>
        <taxon>Pentapetalae</taxon>
        <taxon>rosids</taxon>
        <taxon>malvids</taxon>
        <taxon>Sapindales</taxon>
        <taxon>Rutaceae</taxon>
        <taxon>Aurantioideae</taxon>
        <taxon>Citrus</taxon>
    </lineage>
</organism>
<dbReference type="PANTHER" id="PTHR12601:SF45">
    <property type="entry name" value="PROTEIN REDUCED CHLOROPLAST COVERAGE 3"/>
    <property type="match status" value="1"/>
</dbReference>
<dbReference type="Gramene" id="ESR40649">
    <property type="protein sequence ID" value="ESR40649"/>
    <property type="gene ID" value="CICLE_v100274691mg"/>
</dbReference>
<feature type="non-terminal residue" evidence="2">
    <location>
        <position position="1"/>
    </location>
</feature>
<dbReference type="Gene3D" id="1.25.40.10">
    <property type="entry name" value="Tetratricopeptide repeat domain"/>
    <property type="match status" value="1"/>
</dbReference>
<dbReference type="InParanoid" id="V4UMM4"/>
<dbReference type="InterPro" id="IPR027523">
    <property type="entry name" value="CLU_prot"/>
</dbReference>
<dbReference type="GO" id="GO:0005737">
    <property type="term" value="C:cytoplasm"/>
    <property type="evidence" value="ECO:0007669"/>
    <property type="project" value="TreeGrafter"/>
</dbReference>
<dbReference type="KEGG" id="cic:CICLE_v100274691m"/>
<proteinExistence type="predicted"/>
<dbReference type="InterPro" id="IPR011990">
    <property type="entry name" value="TPR-like_helical_dom_sf"/>
</dbReference>
<gene>
    <name evidence="2" type="ORF">CICLE_v100274691mg</name>
</gene>